<gene>
    <name evidence="1" type="ORF">B0T26DRAFT_672850</name>
</gene>
<name>A0AA40E8V7_9PEZI</name>
<sequence length="240" mass="26775">MSASPVAKVVPARSPETLEQAWDRLGGQDVQDDHHHDASLTKTNRHVLAVTLVYHEFMLGDQSAPSSTIANPTDSTIVVPPSTTARAKTDTSISIFFGNRELPCRQINEEAEAVLYGVVKPGLVIVLPVRPAALEEEPGKAPAWTGYLVDFLQYLDRLFASREVSVTTHATHSEEAIAVVVEAVMPGRYLFREIRMIESARQRAERYTAPFGWYQHTRFLPPPISNSEGRYERYDHAHPT</sequence>
<comment type="caution">
    <text evidence="1">The sequence shown here is derived from an EMBL/GenBank/DDBJ whole genome shotgun (WGS) entry which is preliminary data.</text>
</comment>
<protein>
    <submittedName>
        <fullName evidence="1">Uncharacterized protein</fullName>
    </submittedName>
</protein>
<dbReference type="EMBL" id="JAUIRO010000002">
    <property type="protein sequence ID" value="KAK0728301.1"/>
    <property type="molecule type" value="Genomic_DNA"/>
</dbReference>
<evidence type="ECO:0000313" key="2">
    <source>
        <dbReference type="Proteomes" id="UP001172101"/>
    </source>
</evidence>
<organism evidence="1 2">
    <name type="scientific">Lasiosphaeria miniovina</name>
    <dbReference type="NCBI Taxonomy" id="1954250"/>
    <lineage>
        <taxon>Eukaryota</taxon>
        <taxon>Fungi</taxon>
        <taxon>Dikarya</taxon>
        <taxon>Ascomycota</taxon>
        <taxon>Pezizomycotina</taxon>
        <taxon>Sordariomycetes</taxon>
        <taxon>Sordariomycetidae</taxon>
        <taxon>Sordariales</taxon>
        <taxon>Lasiosphaeriaceae</taxon>
        <taxon>Lasiosphaeria</taxon>
    </lineage>
</organism>
<dbReference type="Proteomes" id="UP001172101">
    <property type="component" value="Unassembled WGS sequence"/>
</dbReference>
<dbReference type="AlphaFoldDB" id="A0AA40E8V7"/>
<dbReference type="RefSeq" id="XP_060301156.1">
    <property type="nucleotide sequence ID" value="XM_060439517.1"/>
</dbReference>
<dbReference type="GeneID" id="85322787"/>
<keyword evidence="2" id="KW-1185">Reference proteome</keyword>
<evidence type="ECO:0000313" key="1">
    <source>
        <dbReference type="EMBL" id="KAK0728301.1"/>
    </source>
</evidence>
<proteinExistence type="predicted"/>
<reference evidence="1" key="1">
    <citation type="submission" date="2023-06" db="EMBL/GenBank/DDBJ databases">
        <title>Genome-scale phylogeny and comparative genomics of the fungal order Sordariales.</title>
        <authorList>
            <consortium name="Lawrence Berkeley National Laboratory"/>
            <person name="Hensen N."/>
            <person name="Bonometti L."/>
            <person name="Westerberg I."/>
            <person name="Brannstrom I.O."/>
            <person name="Guillou S."/>
            <person name="Cros-Aarteil S."/>
            <person name="Calhoun S."/>
            <person name="Haridas S."/>
            <person name="Kuo A."/>
            <person name="Mondo S."/>
            <person name="Pangilinan J."/>
            <person name="Riley R."/>
            <person name="LaButti K."/>
            <person name="Andreopoulos B."/>
            <person name="Lipzen A."/>
            <person name="Chen C."/>
            <person name="Yanf M."/>
            <person name="Daum C."/>
            <person name="Ng V."/>
            <person name="Clum A."/>
            <person name="Steindorff A."/>
            <person name="Ohm R."/>
            <person name="Martin F."/>
            <person name="Silar P."/>
            <person name="Natvig D."/>
            <person name="Lalanne C."/>
            <person name="Gautier V."/>
            <person name="Ament-velasquez S.L."/>
            <person name="Kruys A."/>
            <person name="Hutchinson M.I."/>
            <person name="Powell A.J."/>
            <person name="Barry K."/>
            <person name="Miller A.N."/>
            <person name="Grigoriev I.V."/>
            <person name="Debuchy R."/>
            <person name="Gladieux P."/>
            <person name="Thoren M.H."/>
            <person name="Johannesson H."/>
        </authorList>
    </citation>
    <scope>NUCLEOTIDE SEQUENCE</scope>
    <source>
        <strain evidence="1">SMH2392-1A</strain>
    </source>
</reference>
<accession>A0AA40E8V7</accession>